<gene>
    <name evidence="3" type="ORF">EB796_014915</name>
</gene>
<keyword evidence="4" id="KW-1185">Reference proteome</keyword>
<sequence length="823" mass="93780">MTEAFEIQYLEHQGMEKGLHVPPPQMESYVDDLSANQVSHHGMRRPRHSRLRQHSNLSPMSSGHALSSKRLAQSATSSAIDIEGESAVKPTVSVDIVSSGQVYRQLFDAGLRKRYDEGVSDRIQKNAPTIKNRFGGIPLVHMSRDMVKEGTGILGVRQQQWLSGFSNEDDVENPVLYKYEQEQRLGEMQETEADVHLKEVRDLPDDIVCKKTGSDIMQKINKSREEKHECALDELHQELLMISDDLEPKIERAGANLMDKLTEDEQELASLILEIEDSERLLSHTQPELKELWDRIQTKSSARRLWIKNTISMLNKIEDERSEKVTQVLSKYTDIVRSIAYIQSKPELDRVIDQESQLLNKTLLSNRRCYCELSLRLLTADIEREKKAHDLFNLKNSQWKKHKVAEAVESFRKFMSDSSVTDPNAISVIISNMAADQKSVHQKRLEILETLRDFKPPSATKKSVYSWNEQIEELSSLLNEVNQRYMQQVYSEYEKVCEMCAQKATEVRAALYKCGAVEASEADQLVNDTLIPLIGRQQKLYESTMEKIDKDIEKQCAAINKELSLLFKYCQGSAHVWDVHEIGLAQTERALQEKLMISRRDHDLENQHRESQLDIVMDKMRQDANEMNLAKNLKKVKESLDIIKEMYERFHRDQLEVVQTYPHMVREELEDFDLVIRTYFAVDRDKPSADSPTTESLAKPSLKPSVVDEESLADVQLSPSITPEADVSIDVTAADSLGADDSAVTESAAAGEDSAEKVAVQQLEALSAELDVDKGEAARSRYYLDGVVSCYMEDPSSFVANLTVHFLLCDIHITIKISNHHLR</sequence>
<dbReference type="Pfam" id="PF14643">
    <property type="entry name" value="DUF4455"/>
    <property type="match status" value="1"/>
</dbReference>
<feature type="compositionally biased region" description="Basic residues" evidence="1">
    <location>
        <begin position="41"/>
        <end position="53"/>
    </location>
</feature>
<evidence type="ECO:0000313" key="4">
    <source>
        <dbReference type="Proteomes" id="UP000593567"/>
    </source>
</evidence>
<organism evidence="3 4">
    <name type="scientific">Bugula neritina</name>
    <name type="common">Brown bryozoan</name>
    <name type="synonym">Sertularia neritina</name>
    <dbReference type="NCBI Taxonomy" id="10212"/>
    <lineage>
        <taxon>Eukaryota</taxon>
        <taxon>Metazoa</taxon>
        <taxon>Spiralia</taxon>
        <taxon>Lophotrochozoa</taxon>
        <taxon>Bryozoa</taxon>
        <taxon>Gymnolaemata</taxon>
        <taxon>Cheilostomatida</taxon>
        <taxon>Flustrina</taxon>
        <taxon>Buguloidea</taxon>
        <taxon>Bugulidae</taxon>
        <taxon>Bugula</taxon>
    </lineage>
</organism>
<dbReference type="InterPro" id="IPR028089">
    <property type="entry name" value="DUF4455"/>
</dbReference>
<feature type="domain" description="DUF4455" evidence="2">
    <location>
        <begin position="222"/>
        <end position="684"/>
    </location>
</feature>
<evidence type="ECO:0000259" key="2">
    <source>
        <dbReference type="Pfam" id="PF14643"/>
    </source>
</evidence>
<dbReference type="EMBL" id="VXIV02002205">
    <property type="protein sequence ID" value="KAF6026784.1"/>
    <property type="molecule type" value="Genomic_DNA"/>
</dbReference>
<accession>A0A7J7JME4</accession>
<name>A0A7J7JME4_BUGNE</name>
<reference evidence="3" key="1">
    <citation type="submission" date="2020-06" db="EMBL/GenBank/DDBJ databases">
        <title>Draft genome of Bugula neritina, a colonial animal packing powerful symbionts and potential medicines.</title>
        <authorList>
            <person name="Rayko M."/>
        </authorList>
    </citation>
    <scope>NUCLEOTIDE SEQUENCE [LARGE SCALE GENOMIC DNA]</scope>
    <source>
        <strain evidence="3">Kwan_BN1</strain>
    </source>
</reference>
<feature type="region of interest" description="Disordered" evidence="1">
    <location>
        <begin position="37"/>
        <end position="72"/>
    </location>
</feature>
<feature type="region of interest" description="Disordered" evidence="1">
    <location>
        <begin position="685"/>
        <end position="705"/>
    </location>
</feature>
<protein>
    <submittedName>
        <fullName evidence="3">CCDC180</fullName>
    </submittedName>
</protein>
<dbReference type="Proteomes" id="UP000593567">
    <property type="component" value="Unassembled WGS sequence"/>
</dbReference>
<proteinExistence type="predicted"/>
<dbReference type="AlphaFoldDB" id="A0A7J7JME4"/>
<dbReference type="OrthoDB" id="431588at2759"/>
<feature type="compositionally biased region" description="Polar residues" evidence="1">
    <location>
        <begin position="54"/>
        <end position="72"/>
    </location>
</feature>
<comment type="caution">
    <text evidence="3">The sequence shown here is derived from an EMBL/GenBank/DDBJ whole genome shotgun (WGS) entry which is preliminary data.</text>
</comment>
<dbReference type="PANTHER" id="PTHR21444:SF14">
    <property type="entry name" value="COILED-COIL DOMAIN-CONTAINING PROTEIN 180"/>
    <property type="match status" value="1"/>
</dbReference>
<evidence type="ECO:0000313" key="3">
    <source>
        <dbReference type="EMBL" id="KAF6026784.1"/>
    </source>
</evidence>
<dbReference type="PANTHER" id="PTHR21444">
    <property type="entry name" value="COILED-COIL DOMAIN-CONTAINING PROTEIN 180"/>
    <property type="match status" value="1"/>
</dbReference>
<evidence type="ECO:0000256" key="1">
    <source>
        <dbReference type="SAM" id="MobiDB-lite"/>
    </source>
</evidence>